<dbReference type="EMBL" id="QXFY01000601">
    <property type="protein sequence ID" value="KAE9339973.1"/>
    <property type="molecule type" value="Genomic_DNA"/>
</dbReference>
<dbReference type="EMBL" id="QXGD01000346">
    <property type="protein sequence ID" value="KAE9242530.1"/>
    <property type="molecule type" value="Genomic_DNA"/>
</dbReference>
<dbReference type="Proteomes" id="UP000437068">
    <property type="component" value="Unassembled WGS sequence"/>
</dbReference>
<evidence type="ECO:0000313" key="8">
    <source>
        <dbReference type="Proteomes" id="UP000429523"/>
    </source>
</evidence>
<reference evidence="13 14" key="1">
    <citation type="submission" date="2018-09" db="EMBL/GenBank/DDBJ databases">
        <title>Genomic investigation of the strawberry pathogen Phytophthora fragariae indicates pathogenicity is determined by transcriptional variation in three key races.</title>
        <authorList>
            <person name="Adams T.M."/>
            <person name="Armitage A.D."/>
            <person name="Sobczyk M.K."/>
            <person name="Bates H.J."/>
            <person name="Dunwell J.M."/>
            <person name="Nellist C.F."/>
            <person name="Harrison R.J."/>
        </authorList>
    </citation>
    <scope>NUCLEOTIDE SEQUENCE [LARGE SCALE GENOMIC DNA]</scope>
    <source>
        <strain evidence="6 9">A4</strain>
        <strain evidence="5 10">BC-1</strain>
        <strain evidence="4 11">NOV-5</strain>
        <strain evidence="3 12">NOV-71</strain>
        <strain evidence="7 14">NOV-77</strain>
        <strain evidence="1 8">NOV-9</strain>
        <strain evidence="2 13">SCRP245</strain>
    </source>
</reference>
<dbReference type="EMBL" id="QXFZ01000659">
    <property type="protein sequence ID" value="KAE9108851.1"/>
    <property type="molecule type" value="Genomic_DNA"/>
</dbReference>
<evidence type="ECO:0000313" key="5">
    <source>
        <dbReference type="EMBL" id="KAE9242530.1"/>
    </source>
</evidence>
<evidence type="ECO:0000313" key="13">
    <source>
        <dbReference type="Proteomes" id="UP000460718"/>
    </source>
</evidence>
<sequence>MWKLLSTELHAAHPVSETTLALRFPIVSFIRGLLEAKEFQNKREFACTELLFGPVGSRGDVISE</sequence>
<proteinExistence type="predicted"/>
<dbReference type="EMBL" id="QXFW01000607">
    <property type="protein sequence ID" value="KAE9007463.1"/>
    <property type="molecule type" value="Genomic_DNA"/>
</dbReference>
<comment type="caution">
    <text evidence="2">The sequence shown here is derived from an EMBL/GenBank/DDBJ whole genome shotgun (WGS) entry which is preliminary data.</text>
</comment>
<evidence type="ECO:0000313" key="6">
    <source>
        <dbReference type="EMBL" id="KAE9307383.1"/>
    </source>
</evidence>
<evidence type="ECO:0000313" key="14">
    <source>
        <dbReference type="Proteomes" id="UP000486351"/>
    </source>
</evidence>
<dbReference type="Proteomes" id="UP000460718">
    <property type="component" value="Unassembled WGS sequence"/>
</dbReference>
<dbReference type="Proteomes" id="UP000440732">
    <property type="component" value="Unassembled WGS sequence"/>
</dbReference>
<gene>
    <name evidence="6" type="ORF">PF001_g11649</name>
    <name evidence="5" type="ORF">PF002_g8708</name>
    <name evidence="4" type="ORF">PF006_g11440</name>
    <name evidence="3" type="ORF">PF007_g12493</name>
    <name evidence="7" type="ORF">PF008_g11314</name>
    <name evidence="1" type="ORF">PF009_g8381</name>
    <name evidence="2" type="ORF">PF011_g11115</name>
</gene>
<accession>A0A6A3KUL3</accession>
<evidence type="ECO:0000313" key="10">
    <source>
        <dbReference type="Proteomes" id="UP000440367"/>
    </source>
</evidence>
<organism evidence="2 13">
    <name type="scientific">Phytophthora fragariae</name>
    <dbReference type="NCBI Taxonomy" id="53985"/>
    <lineage>
        <taxon>Eukaryota</taxon>
        <taxon>Sar</taxon>
        <taxon>Stramenopiles</taxon>
        <taxon>Oomycota</taxon>
        <taxon>Peronosporomycetes</taxon>
        <taxon>Peronosporales</taxon>
        <taxon>Peronosporaceae</taxon>
        <taxon>Phytophthora</taxon>
    </lineage>
</organism>
<dbReference type="EMBL" id="QXGA01000610">
    <property type="protein sequence ID" value="KAE9143536.1"/>
    <property type="molecule type" value="Genomic_DNA"/>
</dbReference>
<dbReference type="EMBL" id="QXGF01000337">
    <property type="protein sequence ID" value="KAE8941826.1"/>
    <property type="molecule type" value="Genomic_DNA"/>
</dbReference>
<dbReference type="AlphaFoldDB" id="A0A6A3KUL3"/>
<evidence type="ECO:0000313" key="11">
    <source>
        <dbReference type="Proteomes" id="UP000440732"/>
    </source>
</evidence>
<evidence type="ECO:0000313" key="4">
    <source>
        <dbReference type="EMBL" id="KAE9143536.1"/>
    </source>
</evidence>
<dbReference type="Proteomes" id="UP000441208">
    <property type="component" value="Unassembled WGS sequence"/>
</dbReference>
<evidence type="ECO:0000313" key="9">
    <source>
        <dbReference type="Proteomes" id="UP000437068"/>
    </source>
</evidence>
<evidence type="ECO:0000313" key="7">
    <source>
        <dbReference type="EMBL" id="KAE9339973.1"/>
    </source>
</evidence>
<evidence type="ECO:0000313" key="1">
    <source>
        <dbReference type="EMBL" id="KAE8941826.1"/>
    </source>
</evidence>
<evidence type="ECO:0000313" key="3">
    <source>
        <dbReference type="EMBL" id="KAE9108851.1"/>
    </source>
</evidence>
<dbReference type="Proteomes" id="UP000486351">
    <property type="component" value="Unassembled WGS sequence"/>
</dbReference>
<dbReference type="EMBL" id="QXGE01000625">
    <property type="protein sequence ID" value="KAE9307383.1"/>
    <property type="molecule type" value="Genomic_DNA"/>
</dbReference>
<dbReference type="Proteomes" id="UP000429523">
    <property type="component" value="Unassembled WGS sequence"/>
</dbReference>
<evidence type="ECO:0000313" key="2">
    <source>
        <dbReference type="EMBL" id="KAE9007463.1"/>
    </source>
</evidence>
<name>A0A6A3KUL3_9STRA</name>
<evidence type="ECO:0000313" key="12">
    <source>
        <dbReference type="Proteomes" id="UP000441208"/>
    </source>
</evidence>
<protein>
    <submittedName>
        <fullName evidence="2">Uncharacterized protein</fullName>
    </submittedName>
</protein>
<dbReference type="Proteomes" id="UP000440367">
    <property type="component" value="Unassembled WGS sequence"/>
</dbReference>